<keyword evidence="3" id="KW-1185">Reference proteome</keyword>
<dbReference type="Proteomes" id="UP000683360">
    <property type="component" value="Unassembled WGS sequence"/>
</dbReference>
<organism evidence="2 3">
    <name type="scientific">Mytilus edulis</name>
    <name type="common">Blue mussel</name>
    <dbReference type="NCBI Taxonomy" id="6550"/>
    <lineage>
        <taxon>Eukaryota</taxon>
        <taxon>Metazoa</taxon>
        <taxon>Spiralia</taxon>
        <taxon>Lophotrochozoa</taxon>
        <taxon>Mollusca</taxon>
        <taxon>Bivalvia</taxon>
        <taxon>Autobranchia</taxon>
        <taxon>Pteriomorphia</taxon>
        <taxon>Mytilida</taxon>
        <taxon>Mytiloidea</taxon>
        <taxon>Mytilidae</taxon>
        <taxon>Mytilinae</taxon>
        <taxon>Mytilus</taxon>
    </lineage>
</organism>
<feature type="repeat" description="ANK" evidence="1">
    <location>
        <begin position="37"/>
        <end position="69"/>
    </location>
</feature>
<dbReference type="SMART" id="SM00248">
    <property type="entry name" value="ANK"/>
    <property type="match status" value="1"/>
</dbReference>
<dbReference type="SUPFAM" id="SSF48403">
    <property type="entry name" value="Ankyrin repeat"/>
    <property type="match status" value="1"/>
</dbReference>
<dbReference type="InterPro" id="IPR002110">
    <property type="entry name" value="Ankyrin_rpt"/>
</dbReference>
<evidence type="ECO:0000313" key="2">
    <source>
        <dbReference type="EMBL" id="CAG2214893.1"/>
    </source>
</evidence>
<sequence>MTTHSKYTYKYNIKQHMDLTTHSKYTYKYNIKQQMDDGWTAFMWAAFCGQLDISRLLLDRGCRPDNTDRWKNSFTSRCSEWTPAGIKVPSRKAGISPFVVTHKGETPYDLAAAKVEYRESTREVSTYLQVHLHDAKSYSLKVKHSCKQNNMM</sequence>
<accession>A0A8S3SD53</accession>
<evidence type="ECO:0000256" key="1">
    <source>
        <dbReference type="PROSITE-ProRule" id="PRU00023"/>
    </source>
</evidence>
<gene>
    <name evidence="2" type="ORF">MEDL_28688</name>
</gene>
<dbReference type="Gene3D" id="1.25.40.20">
    <property type="entry name" value="Ankyrin repeat-containing domain"/>
    <property type="match status" value="1"/>
</dbReference>
<proteinExistence type="predicted"/>
<keyword evidence="1" id="KW-0040">ANK repeat</keyword>
<dbReference type="Pfam" id="PF00023">
    <property type="entry name" value="Ank"/>
    <property type="match status" value="1"/>
</dbReference>
<protein>
    <submittedName>
        <fullName evidence="2">Uncharacterized protein</fullName>
    </submittedName>
</protein>
<evidence type="ECO:0000313" key="3">
    <source>
        <dbReference type="Proteomes" id="UP000683360"/>
    </source>
</evidence>
<comment type="caution">
    <text evidence="2">The sequence shown here is derived from an EMBL/GenBank/DDBJ whole genome shotgun (WGS) entry which is preliminary data.</text>
</comment>
<dbReference type="InterPro" id="IPR036770">
    <property type="entry name" value="Ankyrin_rpt-contain_sf"/>
</dbReference>
<dbReference type="PROSITE" id="PS50088">
    <property type="entry name" value="ANK_REPEAT"/>
    <property type="match status" value="1"/>
</dbReference>
<dbReference type="EMBL" id="CAJPWZ010001428">
    <property type="protein sequence ID" value="CAG2214893.1"/>
    <property type="molecule type" value="Genomic_DNA"/>
</dbReference>
<dbReference type="AlphaFoldDB" id="A0A8S3SD53"/>
<reference evidence="2" key="1">
    <citation type="submission" date="2021-03" db="EMBL/GenBank/DDBJ databases">
        <authorList>
            <person name="Bekaert M."/>
        </authorList>
    </citation>
    <scope>NUCLEOTIDE SEQUENCE</scope>
</reference>
<name>A0A8S3SD53_MYTED</name>